<proteinExistence type="predicted"/>
<sequence length="77" mass="8820">MLCNMILRVNLTSRSTLASNHTSLHHQPECRHLSKPFHIPQPTPKPRTLHTRVPRSEIFRIGEPAVVGYGHSEMVSW</sequence>
<name>A0ABR4LBV5_9EURO</name>
<dbReference type="RefSeq" id="XP_070906100.1">
    <property type="nucleotide sequence ID" value="XM_071038176.1"/>
</dbReference>
<evidence type="ECO:0000313" key="2">
    <source>
        <dbReference type="Proteomes" id="UP001610444"/>
    </source>
</evidence>
<dbReference type="GeneID" id="98153340"/>
<keyword evidence="2" id="KW-1185">Reference proteome</keyword>
<organism evidence="1 2">
    <name type="scientific">Aspergillus pseudodeflectus</name>
    <dbReference type="NCBI Taxonomy" id="176178"/>
    <lineage>
        <taxon>Eukaryota</taxon>
        <taxon>Fungi</taxon>
        <taxon>Dikarya</taxon>
        <taxon>Ascomycota</taxon>
        <taxon>Pezizomycotina</taxon>
        <taxon>Eurotiomycetes</taxon>
        <taxon>Eurotiomycetidae</taxon>
        <taxon>Eurotiales</taxon>
        <taxon>Aspergillaceae</taxon>
        <taxon>Aspergillus</taxon>
        <taxon>Aspergillus subgen. Nidulantes</taxon>
    </lineage>
</organism>
<comment type="caution">
    <text evidence="1">The sequence shown here is derived from an EMBL/GenBank/DDBJ whole genome shotgun (WGS) entry which is preliminary data.</text>
</comment>
<dbReference type="Proteomes" id="UP001610444">
    <property type="component" value="Unassembled WGS sequence"/>
</dbReference>
<evidence type="ECO:0000313" key="1">
    <source>
        <dbReference type="EMBL" id="KAL2862010.1"/>
    </source>
</evidence>
<gene>
    <name evidence="1" type="ORF">BJX68DRAFT_223644</name>
</gene>
<reference evidence="1 2" key="1">
    <citation type="submission" date="2024-07" db="EMBL/GenBank/DDBJ databases">
        <title>Section-level genome sequencing and comparative genomics of Aspergillus sections Usti and Cavernicolus.</title>
        <authorList>
            <consortium name="Lawrence Berkeley National Laboratory"/>
            <person name="Nybo J.L."/>
            <person name="Vesth T.C."/>
            <person name="Theobald S."/>
            <person name="Frisvad J.C."/>
            <person name="Larsen T.O."/>
            <person name="Kjaerboelling I."/>
            <person name="Rothschild-Mancinelli K."/>
            <person name="Lyhne E.K."/>
            <person name="Kogle M.E."/>
            <person name="Barry K."/>
            <person name="Clum A."/>
            <person name="Na H."/>
            <person name="Ledsgaard L."/>
            <person name="Lin J."/>
            <person name="Lipzen A."/>
            <person name="Kuo A."/>
            <person name="Riley R."/>
            <person name="Mondo S."/>
            <person name="LaButti K."/>
            <person name="Haridas S."/>
            <person name="Pangalinan J."/>
            <person name="Salamov A.A."/>
            <person name="Simmons B.A."/>
            <person name="Magnuson J.K."/>
            <person name="Chen J."/>
            <person name="Drula E."/>
            <person name="Henrissat B."/>
            <person name="Wiebenga A."/>
            <person name="Lubbers R.J."/>
            <person name="Gomes A.C."/>
            <person name="Macurrencykelacurrency M.R."/>
            <person name="Stajich J."/>
            <person name="Grigoriev I.V."/>
            <person name="Mortensen U.H."/>
            <person name="De vries R.P."/>
            <person name="Baker S.E."/>
            <person name="Andersen M.R."/>
        </authorList>
    </citation>
    <scope>NUCLEOTIDE SEQUENCE [LARGE SCALE GENOMIC DNA]</scope>
    <source>
        <strain evidence="1 2">CBS 756.74</strain>
    </source>
</reference>
<protein>
    <submittedName>
        <fullName evidence="1">Uncharacterized protein</fullName>
    </submittedName>
</protein>
<dbReference type="EMBL" id="JBFXLR010000001">
    <property type="protein sequence ID" value="KAL2862010.1"/>
    <property type="molecule type" value="Genomic_DNA"/>
</dbReference>
<accession>A0ABR4LBV5</accession>